<evidence type="ECO:0000313" key="2">
    <source>
        <dbReference type="EMBL" id="KAK9169080.1"/>
    </source>
</evidence>
<proteinExistence type="predicted"/>
<dbReference type="PANTHER" id="PTHR33067:SF15">
    <property type="entry name" value="RNA-DIRECTED DNA POLYMERASE"/>
    <property type="match status" value="1"/>
</dbReference>
<evidence type="ECO:0000259" key="1">
    <source>
        <dbReference type="Pfam" id="PF03732"/>
    </source>
</evidence>
<dbReference type="CDD" id="cd00303">
    <property type="entry name" value="retropepsin_like"/>
    <property type="match status" value="1"/>
</dbReference>
<protein>
    <recommendedName>
        <fullName evidence="1">Retrotransposon gag domain-containing protein</fullName>
    </recommendedName>
</protein>
<accession>A0AAP0LG87</accession>
<name>A0AAP0LG87_9MAGN</name>
<evidence type="ECO:0000313" key="3">
    <source>
        <dbReference type="Proteomes" id="UP001420932"/>
    </source>
</evidence>
<sequence>MISAFLKEFFPESRASQLTREICSIKMKRGESFGDYWGRYKRLLAQCPQHGQSNLSIVRFFYMGLTPLEKRMIDNACGGDYRCKTTEEMFELYDSIASQSRHYINDDEEGPSRSLYDGVGSNSANSKLDKLTDLMERFLTSGKAQVKACGFCTAKDHSTDSCPTLFENEQANALGGGFQGPPRNQYGNNFSNTYNHAVKIPYHSYGPQNQNFLQYVPKGQHLPQQSQPAQNSGSLEDMMRTLIANQDRLSKDLVQLKNETIASHASSIKSLEVQLGQLALHVGRTDEKGKLPSQPHPNPNANVNAVTLRSGKELEEVLKEPNPTEATPKFKEVEQELEVQPSHTETVHLDKEAQPSLKILPPFPQRLIKNKKAGEEKEILEILRKVAINIPLLDALAHMPRYAKLLKDLCTNKGRLKGNEKITVGENVSAILRKKLPTKCEDPGMFTVPCTIGEVEIHKAMCDLGASINVMPLSIYETLKAGPLKDTGIVIHLADRSVVRPVGVLEDILVKVSELIFPADFYIIDMKTHPCPHFSSPCSAAFPKDANTKIDVHNALSRPWSLMVNSLSSTSMMRCAIPTMPLLWCLLWTVWTHLSRTPFS</sequence>
<feature type="domain" description="Retrotransposon gag" evidence="1">
    <location>
        <begin position="3"/>
        <end position="66"/>
    </location>
</feature>
<dbReference type="Proteomes" id="UP001420932">
    <property type="component" value="Unassembled WGS sequence"/>
</dbReference>
<comment type="caution">
    <text evidence="2">The sequence shown here is derived from an EMBL/GenBank/DDBJ whole genome shotgun (WGS) entry which is preliminary data.</text>
</comment>
<keyword evidence="3" id="KW-1185">Reference proteome</keyword>
<dbReference type="Gene3D" id="2.40.70.10">
    <property type="entry name" value="Acid Proteases"/>
    <property type="match status" value="1"/>
</dbReference>
<dbReference type="PANTHER" id="PTHR33067">
    <property type="entry name" value="RNA-DIRECTED DNA POLYMERASE-RELATED"/>
    <property type="match status" value="1"/>
</dbReference>
<dbReference type="Pfam" id="PF03732">
    <property type="entry name" value="Retrotrans_gag"/>
    <property type="match status" value="1"/>
</dbReference>
<dbReference type="AlphaFoldDB" id="A0AAP0LG87"/>
<dbReference type="InterPro" id="IPR021109">
    <property type="entry name" value="Peptidase_aspartic_dom_sf"/>
</dbReference>
<gene>
    <name evidence="2" type="ORF">Syun_001220</name>
</gene>
<dbReference type="EMBL" id="JBBNAF010000001">
    <property type="protein sequence ID" value="KAK9169080.1"/>
    <property type="molecule type" value="Genomic_DNA"/>
</dbReference>
<dbReference type="InterPro" id="IPR005162">
    <property type="entry name" value="Retrotrans_gag_dom"/>
</dbReference>
<organism evidence="2 3">
    <name type="scientific">Stephania yunnanensis</name>
    <dbReference type="NCBI Taxonomy" id="152371"/>
    <lineage>
        <taxon>Eukaryota</taxon>
        <taxon>Viridiplantae</taxon>
        <taxon>Streptophyta</taxon>
        <taxon>Embryophyta</taxon>
        <taxon>Tracheophyta</taxon>
        <taxon>Spermatophyta</taxon>
        <taxon>Magnoliopsida</taxon>
        <taxon>Ranunculales</taxon>
        <taxon>Menispermaceae</taxon>
        <taxon>Menispermoideae</taxon>
        <taxon>Cissampelideae</taxon>
        <taxon>Stephania</taxon>
    </lineage>
</organism>
<reference evidence="2 3" key="1">
    <citation type="submission" date="2024-01" db="EMBL/GenBank/DDBJ databases">
        <title>Genome assemblies of Stephania.</title>
        <authorList>
            <person name="Yang L."/>
        </authorList>
    </citation>
    <scope>NUCLEOTIDE SEQUENCE [LARGE SCALE GENOMIC DNA]</scope>
    <source>
        <strain evidence="2">YNDBR</strain>
        <tissue evidence="2">Leaf</tissue>
    </source>
</reference>